<dbReference type="AlphaFoldDB" id="A0A285CV00"/>
<gene>
    <name evidence="1" type="ORF">SAMN05877753_104332</name>
</gene>
<dbReference type="EMBL" id="OAOP01000004">
    <property type="protein sequence ID" value="SNX70763.1"/>
    <property type="molecule type" value="Genomic_DNA"/>
</dbReference>
<sequence>MKELTCNCGFTVKNEDPSVAEAKMWYHAIDDHIEMLKSMTEEQLVGWLTETHKKLGLES</sequence>
<evidence type="ECO:0008006" key="3">
    <source>
        <dbReference type="Google" id="ProtNLM"/>
    </source>
</evidence>
<protein>
    <recommendedName>
        <fullName evidence="3">DUF1059 domain-containing protein</fullName>
    </recommendedName>
</protein>
<accession>A0A285CV00</accession>
<keyword evidence="2" id="KW-1185">Reference proteome</keyword>
<organism evidence="1 2">
    <name type="scientific">Bacillus oleivorans</name>
    <dbReference type="NCBI Taxonomy" id="1448271"/>
    <lineage>
        <taxon>Bacteria</taxon>
        <taxon>Bacillati</taxon>
        <taxon>Bacillota</taxon>
        <taxon>Bacilli</taxon>
        <taxon>Bacillales</taxon>
        <taxon>Bacillaceae</taxon>
        <taxon>Bacillus</taxon>
    </lineage>
</organism>
<name>A0A285CV00_9BACI</name>
<dbReference type="RefSeq" id="WP_097158714.1">
    <property type="nucleotide sequence ID" value="NZ_JBEPMQ010000006.1"/>
</dbReference>
<dbReference type="OrthoDB" id="2629314at2"/>
<evidence type="ECO:0000313" key="1">
    <source>
        <dbReference type="EMBL" id="SNX70763.1"/>
    </source>
</evidence>
<dbReference type="Proteomes" id="UP000219546">
    <property type="component" value="Unassembled WGS sequence"/>
</dbReference>
<proteinExistence type="predicted"/>
<evidence type="ECO:0000313" key="2">
    <source>
        <dbReference type="Proteomes" id="UP000219546"/>
    </source>
</evidence>
<reference evidence="1 2" key="1">
    <citation type="submission" date="2017-08" db="EMBL/GenBank/DDBJ databases">
        <authorList>
            <person name="de Groot N.N."/>
        </authorList>
    </citation>
    <scope>NUCLEOTIDE SEQUENCE [LARGE SCALE GENOMIC DNA]</scope>
    <source>
        <strain evidence="1 2">JC228</strain>
    </source>
</reference>